<dbReference type="InterPro" id="IPR036236">
    <property type="entry name" value="Znf_C2H2_sf"/>
</dbReference>
<feature type="compositionally biased region" description="Low complexity" evidence="1">
    <location>
        <begin position="255"/>
        <end position="267"/>
    </location>
</feature>
<reference evidence="3 4" key="1">
    <citation type="submission" date="2016-02" db="EMBL/GenBank/DDBJ databases">
        <title>Genome analysis of coral dinoflagellate symbionts highlights evolutionary adaptations to a symbiotic lifestyle.</title>
        <authorList>
            <person name="Aranda M."/>
            <person name="Li Y."/>
            <person name="Liew Y.J."/>
            <person name="Baumgarten S."/>
            <person name="Simakov O."/>
            <person name="Wilson M."/>
            <person name="Piel J."/>
            <person name="Ashoor H."/>
            <person name="Bougouffa S."/>
            <person name="Bajic V.B."/>
            <person name="Ryu T."/>
            <person name="Ravasi T."/>
            <person name="Bayer T."/>
            <person name="Micklem G."/>
            <person name="Kim H."/>
            <person name="Bhak J."/>
            <person name="Lajeunesse T.C."/>
            <person name="Voolstra C.R."/>
        </authorList>
    </citation>
    <scope>NUCLEOTIDE SEQUENCE [LARGE SCALE GENOMIC DNA]</scope>
    <source>
        <strain evidence="3 4">CCMP2467</strain>
    </source>
</reference>
<dbReference type="Proteomes" id="UP000186817">
    <property type="component" value="Unassembled WGS sequence"/>
</dbReference>
<keyword evidence="4" id="KW-1185">Reference proteome</keyword>
<feature type="compositionally biased region" description="Low complexity" evidence="1">
    <location>
        <begin position="166"/>
        <end position="183"/>
    </location>
</feature>
<feature type="compositionally biased region" description="Pro residues" evidence="1">
    <location>
        <begin position="863"/>
        <end position="885"/>
    </location>
</feature>
<protein>
    <recommendedName>
        <fullName evidence="2">U1-type domain-containing protein</fullName>
    </recommendedName>
</protein>
<dbReference type="SMART" id="SM00451">
    <property type="entry name" value="ZnF_U1"/>
    <property type="match status" value="1"/>
</dbReference>
<feature type="region of interest" description="Disordered" evidence="1">
    <location>
        <begin position="255"/>
        <end position="279"/>
    </location>
</feature>
<feature type="domain" description="U1-type" evidence="2">
    <location>
        <begin position="498"/>
        <end position="531"/>
    </location>
</feature>
<dbReference type="GO" id="GO:0008270">
    <property type="term" value="F:zinc ion binding"/>
    <property type="evidence" value="ECO:0007669"/>
    <property type="project" value="InterPro"/>
</dbReference>
<feature type="region of interest" description="Disordered" evidence="1">
    <location>
        <begin position="786"/>
        <end position="886"/>
    </location>
</feature>
<evidence type="ECO:0000313" key="3">
    <source>
        <dbReference type="EMBL" id="OLP98670.1"/>
    </source>
</evidence>
<feature type="compositionally biased region" description="Polar residues" evidence="1">
    <location>
        <begin position="653"/>
        <end position="662"/>
    </location>
</feature>
<dbReference type="InterPro" id="IPR016641">
    <property type="entry name" value="EGD2/NACA0like"/>
</dbReference>
<feature type="compositionally biased region" description="Low complexity" evidence="1">
    <location>
        <begin position="820"/>
        <end position="833"/>
    </location>
</feature>
<dbReference type="SUPFAM" id="SSF57667">
    <property type="entry name" value="beta-beta-alpha zinc fingers"/>
    <property type="match status" value="1"/>
</dbReference>
<gene>
    <name evidence="3" type="ORF">AK812_SmicGene18859</name>
</gene>
<evidence type="ECO:0000313" key="4">
    <source>
        <dbReference type="Proteomes" id="UP000186817"/>
    </source>
</evidence>
<dbReference type="PANTHER" id="PTHR21713">
    <property type="entry name" value="NASCENT POLYPEPTIDE ASSOCIATED COMPLEX ALPHA SUBUNIT-RELATED"/>
    <property type="match status" value="1"/>
</dbReference>
<feature type="region of interest" description="Disordered" evidence="1">
    <location>
        <begin position="166"/>
        <end position="207"/>
    </location>
</feature>
<organism evidence="3 4">
    <name type="scientific">Symbiodinium microadriaticum</name>
    <name type="common">Dinoflagellate</name>
    <name type="synonym">Zooxanthella microadriatica</name>
    <dbReference type="NCBI Taxonomy" id="2951"/>
    <lineage>
        <taxon>Eukaryota</taxon>
        <taxon>Sar</taxon>
        <taxon>Alveolata</taxon>
        <taxon>Dinophyceae</taxon>
        <taxon>Suessiales</taxon>
        <taxon>Symbiodiniaceae</taxon>
        <taxon>Symbiodinium</taxon>
    </lineage>
</organism>
<feature type="region of interest" description="Disordered" evidence="1">
    <location>
        <begin position="46"/>
        <end position="102"/>
    </location>
</feature>
<feature type="compositionally biased region" description="Low complexity" evidence="1">
    <location>
        <begin position="852"/>
        <end position="862"/>
    </location>
</feature>
<dbReference type="EMBL" id="LSRX01000389">
    <property type="protein sequence ID" value="OLP98670.1"/>
    <property type="molecule type" value="Genomic_DNA"/>
</dbReference>
<feature type="compositionally biased region" description="Basic and acidic residues" evidence="1">
    <location>
        <begin position="46"/>
        <end position="63"/>
    </location>
</feature>
<accession>A0A1Q9DU20</accession>
<feature type="compositionally biased region" description="Acidic residues" evidence="1">
    <location>
        <begin position="722"/>
        <end position="753"/>
    </location>
</feature>
<feature type="compositionally biased region" description="Low complexity" evidence="1">
    <location>
        <begin position="798"/>
        <end position="807"/>
    </location>
</feature>
<feature type="region of interest" description="Disordered" evidence="1">
    <location>
        <begin position="652"/>
        <end position="766"/>
    </location>
</feature>
<feature type="compositionally biased region" description="Acidic residues" evidence="1">
    <location>
        <begin position="679"/>
        <end position="714"/>
    </location>
</feature>
<feature type="compositionally biased region" description="Basic and acidic residues" evidence="1">
    <location>
        <begin position="666"/>
        <end position="678"/>
    </location>
</feature>
<comment type="caution">
    <text evidence="3">The sequence shown here is derived from an EMBL/GenBank/DDBJ whole genome shotgun (WGS) entry which is preliminary data.</text>
</comment>
<sequence>MAPKKGGRTEPASTSGGVTAKENFWSTLNDEDRKLATACDCATKDQLEQAKSKKKAQEAKAQEQQRQTLRQNERNRQWEKDEQKKQREKAREESKQAAELEKVKKRAFAEKVVEAYWDGEKSWIRMSTKCTFVHCHGESQDPEEGPMPRTVSCPAIITDVEINFRPASGSSSPFSSPSTAKSSFEGDRNSVSPLNSGSQTKSPYRHGGGEVGIAVPIVLASPVVVPVIPQPCPSMGIPGPIQKAWIPPLSEASSHSTAASASSSQGSTRARLPSKASANQKRINRELVVAGKRSGLDVLKMVATHLGQMNGVNVATAFHRMSQAPEHEGEELLASAAFSSMLEVAEFYAEQELAKRDASLPANCCTIIAWSCARLRVFPPSLFGKLAAVATPQLGSCQPYEITNLLWAFAEFHKYEQNAASALDPELRALVDAVAEAFRLRSFGAFKVQVLTSALMSVSAFQAQVVLALKRLSIKCNPLYRSLVSKAEIGPGTWKEVQGEFYCTLCDKSPNGQSLESHLNSENHKKKLAWATGVGYTAPVPPTPMATALPATCVPVPVLPVQQDLPSWQQLGPDGMIRCLPCGKVVDDIHLMTGDHMRRLQAFLEQERLKLSGFAPPQLEYLAYVPWDENDPSSERCMKCLLCGRWAQDETSHIGTPNQPQGSKADVTRPTRPWRAESERDDGDDDEEDDNDDDDGDDGDDDDDDDDTQEEENANDDHDRDDGDDDDFNDDGDDEEETEADNDAADGDDDDDADKPSHIQLLNGLEEHQKNLRNYEWHRKNVLELRQKYHPSGPTRSTAAPKAVAKAPAPPTPAPWQVTAKAAKASSPPLSASSPPPWDVPANESAPPPWQAPAKQPPKALEAPPPTQGPPKTKPPPPCVLPKPQPTFKALMDSEEEETAAGAAWHQSLIVHMASLGRCFGTHSRRWLLLALATCVVLVPAKQSFQVASDGRSGPDMMDDMSASAKDDIAHSAAVRMTITDSAASQLLRVDTKKESEEAIKEEHAGEVQASSQGQTKYLRQEASTAAAARPPPRGICRGELLPTKCPNEQQAEEDGLTAAGLAEEEDPCEALTELPETLPGQGSIAFFAREAILEGCDGYHRCSRQSKGFRQCQFKPGSTKDCHTGANCLPPCLGSKLGEDGQDCSAQSVDDCHGNHVVRKGMGIQCTIKFAGNPSGADFCEDDHLCGIVPP</sequence>
<dbReference type="GO" id="GO:0003676">
    <property type="term" value="F:nucleic acid binding"/>
    <property type="evidence" value="ECO:0007669"/>
    <property type="project" value="InterPro"/>
</dbReference>
<feature type="compositionally biased region" description="Polar residues" evidence="1">
    <location>
        <begin position="189"/>
        <end position="202"/>
    </location>
</feature>
<evidence type="ECO:0000256" key="1">
    <source>
        <dbReference type="SAM" id="MobiDB-lite"/>
    </source>
</evidence>
<proteinExistence type="predicted"/>
<evidence type="ECO:0000259" key="2">
    <source>
        <dbReference type="SMART" id="SM00451"/>
    </source>
</evidence>
<name>A0A1Q9DU20_SYMMI</name>
<feature type="region of interest" description="Disordered" evidence="1">
    <location>
        <begin position="1"/>
        <end position="24"/>
    </location>
</feature>
<dbReference type="OrthoDB" id="442555at2759"/>
<dbReference type="AlphaFoldDB" id="A0A1Q9DU20"/>
<feature type="compositionally biased region" description="Basic and acidic residues" evidence="1">
    <location>
        <begin position="71"/>
        <end position="102"/>
    </location>
</feature>
<dbReference type="GO" id="GO:0005854">
    <property type="term" value="C:nascent polypeptide-associated complex"/>
    <property type="evidence" value="ECO:0007669"/>
    <property type="project" value="InterPro"/>
</dbReference>
<dbReference type="InterPro" id="IPR003604">
    <property type="entry name" value="Matrin/U1-like-C_Znf_C2H2"/>
</dbReference>